<gene>
    <name evidence="1" type="ORF">V8G54_024457</name>
</gene>
<keyword evidence="2" id="KW-1185">Reference proteome</keyword>
<proteinExistence type="predicted"/>
<evidence type="ECO:0000313" key="1">
    <source>
        <dbReference type="EMBL" id="WVZ03651.1"/>
    </source>
</evidence>
<dbReference type="Proteomes" id="UP001374535">
    <property type="component" value="Chromosome 7"/>
</dbReference>
<sequence length="120" mass="13261">MFQRLMGHLVTRTRTLNQLARVTPFIHHHKSLLVAPISCFQTLSSLQFSTDNSAFTHHSVRLPDDLSKNLIVLSCESSAEGGVNHVYLVGITRGSKVVILVVRNQVLGNVNVLCSEDVLL</sequence>
<organism evidence="1 2">
    <name type="scientific">Vigna mungo</name>
    <name type="common">Black gram</name>
    <name type="synonym">Phaseolus mungo</name>
    <dbReference type="NCBI Taxonomy" id="3915"/>
    <lineage>
        <taxon>Eukaryota</taxon>
        <taxon>Viridiplantae</taxon>
        <taxon>Streptophyta</taxon>
        <taxon>Embryophyta</taxon>
        <taxon>Tracheophyta</taxon>
        <taxon>Spermatophyta</taxon>
        <taxon>Magnoliopsida</taxon>
        <taxon>eudicotyledons</taxon>
        <taxon>Gunneridae</taxon>
        <taxon>Pentapetalae</taxon>
        <taxon>rosids</taxon>
        <taxon>fabids</taxon>
        <taxon>Fabales</taxon>
        <taxon>Fabaceae</taxon>
        <taxon>Papilionoideae</taxon>
        <taxon>50 kb inversion clade</taxon>
        <taxon>NPAAA clade</taxon>
        <taxon>indigoferoid/millettioid clade</taxon>
        <taxon>Phaseoleae</taxon>
        <taxon>Vigna</taxon>
    </lineage>
</organism>
<accession>A0AAQ3N795</accession>
<dbReference type="EMBL" id="CP144694">
    <property type="protein sequence ID" value="WVZ03651.1"/>
    <property type="molecule type" value="Genomic_DNA"/>
</dbReference>
<dbReference type="AlphaFoldDB" id="A0AAQ3N795"/>
<reference evidence="1 2" key="1">
    <citation type="journal article" date="2023" name="Life. Sci Alliance">
        <title>Evolutionary insights into 3D genome organization and epigenetic landscape of Vigna mungo.</title>
        <authorList>
            <person name="Junaid A."/>
            <person name="Singh B."/>
            <person name="Bhatia S."/>
        </authorList>
    </citation>
    <scope>NUCLEOTIDE SEQUENCE [LARGE SCALE GENOMIC DNA]</scope>
    <source>
        <strain evidence="1">Urdbean</strain>
    </source>
</reference>
<name>A0AAQ3N795_VIGMU</name>
<protein>
    <submittedName>
        <fullName evidence="1">Uncharacterized protein</fullName>
    </submittedName>
</protein>
<evidence type="ECO:0000313" key="2">
    <source>
        <dbReference type="Proteomes" id="UP001374535"/>
    </source>
</evidence>